<name>A0A0U5AJR2_9BACT</name>
<dbReference type="KEGG" id="cthi:THC_1776"/>
<dbReference type="PATRIC" id="fig|1653476.3.peg.1852"/>
<feature type="binding site" evidence="7">
    <location>
        <position position="79"/>
    </location>
    <ligand>
        <name>Ni(2+)</name>
        <dbReference type="ChEBI" id="CHEBI:49786"/>
    </ligand>
</feature>
<dbReference type="GO" id="GO:0003677">
    <property type="term" value="F:DNA binding"/>
    <property type="evidence" value="ECO:0007669"/>
    <property type="project" value="UniProtKB-KW"/>
</dbReference>
<dbReference type="InterPro" id="IPR027271">
    <property type="entry name" value="Acetolactate_synth/TF_NikR_C"/>
</dbReference>
<dbReference type="NCBIfam" id="NF002815">
    <property type="entry name" value="PRK02967.1"/>
    <property type="match status" value="1"/>
</dbReference>
<dbReference type="RefSeq" id="WP_068516365.1">
    <property type="nucleotide sequence ID" value="NZ_AP014945.1"/>
</dbReference>
<dbReference type="Gene3D" id="1.10.1220.10">
    <property type="entry name" value="Met repressor-like"/>
    <property type="match status" value="1"/>
</dbReference>
<evidence type="ECO:0000259" key="9">
    <source>
        <dbReference type="Pfam" id="PF08753"/>
    </source>
</evidence>
<dbReference type="InterPro" id="IPR002145">
    <property type="entry name" value="CopG"/>
</dbReference>
<feature type="binding site" evidence="7">
    <location>
        <position position="90"/>
    </location>
    <ligand>
        <name>Ni(2+)</name>
        <dbReference type="ChEBI" id="CHEBI:49786"/>
    </ligand>
</feature>
<dbReference type="InterPro" id="IPR050192">
    <property type="entry name" value="CopG/NikR_regulator"/>
</dbReference>
<keyword evidence="5 7" id="KW-0238">DNA-binding</keyword>
<dbReference type="GO" id="GO:0003700">
    <property type="term" value="F:DNA-binding transcription factor activity"/>
    <property type="evidence" value="ECO:0007669"/>
    <property type="project" value="UniProtKB-UniRule"/>
</dbReference>
<dbReference type="InterPro" id="IPR013321">
    <property type="entry name" value="Arc_rbn_hlx_hlx"/>
</dbReference>
<proteinExistence type="inferred from homology"/>
<evidence type="ECO:0000313" key="10">
    <source>
        <dbReference type="EMBL" id="BAU24135.1"/>
    </source>
</evidence>
<dbReference type="InterPro" id="IPR022988">
    <property type="entry name" value="Ni_resp_reg_NikR"/>
</dbReference>
<feature type="binding site" evidence="7">
    <location>
        <position position="92"/>
    </location>
    <ligand>
        <name>Ni(2+)</name>
        <dbReference type="ChEBI" id="CHEBI:49786"/>
    </ligand>
</feature>
<evidence type="ECO:0000256" key="1">
    <source>
        <dbReference type="ARBA" id="ARBA00008478"/>
    </source>
</evidence>
<evidence type="ECO:0000256" key="7">
    <source>
        <dbReference type="HAMAP-Rule" id="MF_00476"/>
    </source>
</evidence>
<evidence type="ECO:0000256" key="5">
    <source>
        <dbReference type="ARBA" id="ARBA00023125"/>
    </source>
</evidence>
<gene>
    <name evidence="10" type="ORF">THC_1776</name>
</gene>
<evidence type="ECO:0000256" key="3">
    <source>
        <dbReference type="ARBA" id="ARBA00022723"/>
    </source>
</evidence>
<dbReference type="Pfam" id="PF08753">
    <property type="entry name" value="NikR_C"/>
    <property type="match status" value="1"/>
</dbReference>
<feature type="domain" description="Transcription factor NikR nickel binding C-terminal" evidence="9">
    <location>
        <begin position="56"/>
        <end position="132"/>
    </location>
</feature>
<feature type="binding site" evidence="7">
    <location>
        <position position="98"/>
    </location>
    <ligand>
        <name>Ni(2+)</name>
        <dbReference type="ChEBI" id="CHEBI:49786"/>
    </ligand>
</feature>
<dbReference type="PANTHER" id="PTHR34719:SF2">
    <property type="entry name" value="NICKEL-RESPONSIVE REGULATOR"/>
    <property type="match status" value="1"/>
</dbReference>
<comment type="similarity">
    <text evidence="1 7">Belongs to the transcriptional regulatory CopG/NikR family.</text>
</comment>
<comment type="function">
    <text evidence="7">Transcriptional regulator.</text>
</comment>
<dbReference type="InterPro" id="IPR014864">
    <property type="entry name" value="TF_NikR_Ni-bd_C"/>
</dbReference>
<dbReference type="NCBIfam" id="NF002169">
    <property type="entry name" value="PRK01002.1"/>
    <property type="match status" value="1"/>
</dbReference>
<dbReference type="STRING" id="1653476.THC_1776"/>
<dbReference type="GO" id="GO:0010045">
    <property type="term" value="P:response to nickel cation"/>
    <property type="evidence" value="ECO:0007669"/>
    <property type="project" value="InterPro"/>
</dbReference>
<dbReference type="SUPFAM" id="SSF47598">
    <property type="entry name" value="Ribbon-helix-helix"/>
    <property type="match status" value="1"/>
</dbReference>
<dbReference type="OrthoDB" id="9806294at2"/>
<dbReference type="Pfam" id="PF01402">
    <property type="entry name" value="RHH_1"/>
    <property type="match status" value="1"/>
</dbReference>
<evidence type="ECO:0000256" key="2">
    <source>
        <dbReference type="ARBA" id="ARBA00022596"/>
    </source>
</evidence>
<dbReference type="Gene3D" id="3.30.70.1150">
    <property type="entry name" value="ACT-like. Chain A, domain 2"/>
    <property type="match status" value="1"/>
</dbReference>
<keyword evidence="6 7" id="KW-0804">Transcription</keyword>
<dbReference type="CDD" id="cd22231">
    <property type="entry name" value="RHH_NikR_HicB-like"/>
    <property type="match status" value="1"/>
</dbReference>
<keyword evidence="2 7" id="KW-0533">Nickel</keyword>
<keyword evidence="3 7" id="KW-0479">Metal-binding</keyword>
<organism evidence="10 11">
    <name type="scientific">Caldimicrobium thiodismutans</name>
    <dbReference type="NCBI Taxonomy" id="1653476"/>
    <lineage>
        <taxon>Bacteria</taxon>
        <taxon>Pseudomonadati</taxon>
        <taxon>Thermodesulfobacteriota</taxon>
        <taxon>Thermodesulfobacteria</taxon>
        <taxon>Thermodesulfobacteriales</taxon>
        <taxon>Thermodesulfobacteriaceae</taxon>
        <taxon>Caldimicrobium</taxon>
    </lineage>
</organism>
<feature type="domain" description="Ribbon-helix-helix protein CopG" evidence="8">
    <location>
        <begin position="6"/>
        <end position="46"/>
    </location>
</feature>
<dbReference type="InterPro" id="IPR010985">
    <property type="entry name" value="Ribbon_hlx_hlx"/>
</dbReference>
<dbReference type="NCBIfam" id="NF001884">
    <property type="entry name" value="PRK00630.1"/>
    <property type="match status" value="1"/>
</dbReference>
<dbReference type="Proteomes" id="UP000068196">
    <property type="component" value="Chromosome"/>
</dbReference>
<keyword evidence="4 7" id="KW-0805">Transcription regulation</keyword>
<dbReference type="AlphaFoldDB" id="A0A0U5AJR2"/>
<sequence length="140" mass="16283">MDELARFGVSLPAELLKAFDAYLERKHYANRSEAIRDLIRQKLVEEEWKESEEEVAGVITYLYDHHKRELTDKLLDLQHDFYDRIITTQHLHVDHERCLEIVLVKGRANEIKNLADKIQSLKGVLHVNLALTTLGKNIPA</sequence>
<evidence type="ECO:0000256" key="4">
    <source>
        <dbReference type="ARBA" id="ARBA00023015"/>
    </source>
</evidence>
<dbReference type="EMBL" id="AP014945">
    <property type="protein sequence ID" value="BAU24135.1"/>
    <property type="molecule type" value="Genomic_DNA"/>
</dbReference>
<evidence type="ECO:0000259" key="8">
    <source>
        <dbReference type="Pfam" id="PF01402"/>
    </source>
</evidence>
<keyword evidence="11" id="KW-1185">Reference proteome</keyword>
<evidence type="ECO:0000256" key="6">
    <source>
        <dbReference type="ARBA" id="ARBA00023163"/>
    </source>
</evidence>
<dbReference type="HAMAP" id="MF_00476">
    <property type="entry name" value="NikR"/>
    <property type="match status" value="1"/>
</dbReference>
<protein>
    <recommendedName>
        <fullName evidence="7">Putative nickel-responsive regulator</fullName>
    </recommendedName>
</protein>
<dbReference type="GO" id="GO:0016151">
    <property type="term" value="F:nickel cation binding"/>
    <property type="evidence" value="ECO:0007669"/>
    <property type="project" value="UniProtKB-UniRule"/>
</dbReference>
<dbReference type="NCBIfam" id="NF003381">
    <property type="entry name" value="PRK04460.1"/>
    <property type="match status" value="1"/>
</dbReference>
<dbReference type="PANTHER" id="PTHR34719">
    <property type="entry name" value="NICKEL-RESPONSIVE REGULATOR"/>
    <property type="match status" value="1"/>
</dbReference>
<reference evidence="11" key="2">
    <citation type="journal article" date="2016" name="Int. J. Syst. Evol. Microbiol.">
        <title>Caldimicrobium thiodismutans sp. nov., a sulfur-disproportionating bacterium isolated from a hot spring.</title>
        <authorList>
            <person name="Kojima H."/>
            <person name="Umezawa K."/>
            <person name="Fukui M."/>
        </authorList>
    </citation>
    <scope>NUCLEOTIDE SEQUENCE [LARGE SCALE GENOMIC DNA]</scope>
    <source>
        <strain evidence="11">TF1</strain>
    </source>
</reference>
<dbReference type="SUPFAM" id="SSF55021">
    <property type="entry name" value="ACT-like"/>
    <property type="match status" value="1"/>
</dbReference>
<evidence type="ECO:0000313" key="11">
    <source>
        <dbReference type="Proteomes" id="UP000068196"/>
    </source>
</evidence>
<comment type="cofactor">
    <cofactor evidence="7">
        <name>Ni(2+)</name>
        <dbReference type="ChEBI" id="CHEBI:49786"/>
    </cofactor>
    <text evidence="7">Binds 1 nickel ion per subunit.</text>
</comment>
<accession>A0A0U5AJR2</accession>
<reference evidence="10 11" key="1">
    <citation type="journal article" date="2016" name="Int. J. Syst. Evol. Microbiol.">
        <title>Caldimicrobium thiodismutans sp. nov., a sulfur-disproportionating bacterium isolated from a hot spring, and emended description of the genus Caldimicrobium.</title>
        <authorList>
            <person name="Kojima H."/>
            <person name="Umezawa K."/>
            <person name="Fukui M."/>
        </authorList>
    </citation>
    <scope>NUCLEOTIDE SEQUENCE [LARGE SCALE GENOMIC DNA]</scope>
    <source>
        <strain evidence="10 11">TF1</strain>
    </source>
</reference>
<dbReference type="InterPro" id="IPR045865">
    <property type="entry name" value="ACT-like_dom_sf"/>
</dbReference>